<keyword evidence="2" id="KW-0732">Signal</keyword>
<name>A0ABS7EXX6_9PROT</name>
<reference evidence="3 4" key="1">
    <citation type="submission" date="2021-08" db="EMBL/GenBank/DDBJ databases">
        <title>Caldovatus sediminis gen. nov., sp. nov., a moderately thermophilic bacterium isolated from a hot spring.</title>
        <authorList>
            <person name="Hu C.-J."/>
            <person name="Li W.-J."/>
            <person name="Xian W.-D."/>
        </authorList>
    </citation>
    <scope>NUCLEOTIDE SEQUENCE [LARGE SCALE GENOMIC DNA]</scope>
    <source>
        <strain evidence="3 4">SYSU G05006</strain>
    </source>
</reference>
<evidence type="ECO:0000313" key="3">
    <source>
        <dbReference type="EMBL" id="MBW8268084.1"/>
    </source>
</evidence>
<evidence type="ECO:0000256" key="2">
    <source>
        <dbReference type="SAM" id="SignalP"/>
    </source>
</evidence>
<proteinExistence type="predicted"/>
<evidence type="ECO:0000313" key="4">
    <source>
        <dbReference type="Proteomes" id="UP001519924"/>
    </source>
</evidence>
<keyword evidence="4" id="KW-1185">Reference proteome</keyword>
<dbReference type="RefSeq" id="WP_220115591.1">
    <property type="nucleotide sequence ID" value="NZ_JAHZUY010000002.1"/>
</dbReference>
<sequence>MRWSPMRRLMTVAALAGAVLAAGCTDPYGRVDPARTALLGAGIGAAAGLAGGAIAAENQRRSYYGYYGGPAYYPPPPPRYYYPRPRYYYYYYGY</sequence>
<evidence type="ECO:0000256" key="1">
    <source>
        <dbReference type="SAM" id="Phobius"/>
    </source>
</evidence>
<keyword evidence="1" id="KW-1133">Transmembrane helix</keyword>
<feature type="transmembrane region" description="Helical" evidence="1">
    <location>
        <begin position="37"/>
        <end position="56"/>
    </location>
</feature>
<dbReference type="EMBL" id="JAHZUY010000002">
    <property type="protein sequence ID" value="MBW8268084.1"/>
    <property type="molecule type" value="Genomic_DNA"/>
</dbReference>
<gene>
    <name evidence="3" type="ORF">K1J50_01130</name>
</gene>
<organism evidence="3 4">
    <name type="scientific">Caldovatus aquaticus</name>
    <dbReference type="NCBI Taxonomy" id="2865671"/>
    <lineage>
        <taxon>Bacteria</taxon>
        <taxon>Pseudomonadati</taxon>
        <taxon>Pseudomonadota</taxon>
        <taxon>Alphaproteobacteria</taxon>
        <taxon>Acetobacterales</taxon>
        <taxon>Roseomonadaceae</taxon>
        <taxon>Caldovatus</taxon>
    </lineage>
</organism>
<dbReference type="PROSITE" id="PS51257">
    <property type="entry name" value="PROKAR_LIPOPROTEIN"/>
    <property type="match status" value="1"/>
</dbReference>
<protein>
    <submittedName>
        <fullName evidence="3">Uncharacterized protein</fullName>
    </submittedName>
</protein>
<keyword evidence="1" id="KW-0812">Transmembrane</keyword>
<comment type="caution">
    <text evidence="3">The sequence shown here is derived from an EMBL/GenBank/DDBJ whole genome shotgun (WGS) entry which is preliminary data.</text>
</comment>
<dbReference type="Proteomes" id="UP001519924">
    <property type="component" value="Unassembled WGS sequence"/>
</dbReference>
<keyword evidence="1" id="KW-0472">Membrane</keyword>
<feature type="chain" id="PRO_5046347787" evidence="2">
    <location>
        <begin position="22"/>
        <end position="94"/>
    </location>
</feature>
<feature type="signal peptide" evidence="2">
    <location>
        <begin position="1"/>
        <end position="21"/>
    </location>
</feature>
<accession>A0ABS7EXX6</accession>